<dbReference type="OrthoDB" id="7024794at2"/>
<organism evidence="1 2">
    <name type="scientific">Pseudomonas mangrovi</name>
    <dbReference type="NCBI Taxonomy" id="2161748"/>
    <lineage>
        <taxon>Bacteria</taxon>
        <taxon>Pseudomonadati</taxon>
        <taxon>Pseudomonadota</taxon>
        <taxon>Gammaproteobacteria</taxon>
        <taxon>Pseudomonadales</taxon>
        <taxon>Pseudomonadaceae</taxon>
        <taxon>Pseudomonas</taxon>
    </lineage>
</organism>
<dbReference type="Gene3D" id="1.25.40.10">
    <property type="entry name" value="Tetratricopeptide repeat domain"/>
    <property type="match status" value="1"/>
</dbReference>
<protein>
    <submittedName>
        <fullName evidence="1">Sel1 repeat family protein</fullName>
    </submittedName>
</protein>
<proteinExistence type="predicted"/>
<evidence type="ECO:0000313" key="2">
    <source>
        <dbReference type="Proteomes" id="UP000244064"/>
    </source>
</evidence>
<accession>A0A2T5P532</accession>
<keyword evidence="2" id="KW-1185">Reference proteome</keyword>
<evidence type="ECO:0000313" key="1">
    <source>
        <dbReference type="EMBL" id="PTU72824.1"/>
    </source>
</evidence>
<dbReference type="EMBL" id="QASN01000022">
    <property type="protein sequence ID" value="PTU72824.1"/>
    <property type="molecule type" value="Genomic_DNA"/>
</dbReference>
<dbReference type="AlphaFoldDB" id="A0A2T5P532"/>
<dbReference type="InterPro" id="IPR011990">
    <property type="entry name" value="TPR-like_helical_dom_sf"/>
</dbReference>
<sequence length="90" mass="10177">MRVALWLLDQPRIGQTMSVKRIAGHLLKTPARQGVVQAQARLGQLLCSDCDNQRDRRIGMQLLRQAARAGDRRASELALRLERKGSCREL</sequence>
<name>A0A2T5P532_9PSED</name>
<comment type="caution">
    <text evidence="1">The sequence shown here is derived from an EMBL/GenBank/DDBJ whole genome shotgun (WGS) entry which is preliminary data.</text>
</comment>
<gene>
    <name evidence="1" type="ORF">DBO85_18870</name>
</gene>
<dbReference type="Proteomes" id="UP000244064">
    <property type="component" value="Unassembled WGS sequence"/>
</dbReference>
<reference evidence="1 2" key="1">
    <citation type="submission" date="2018-04" db="EMBL/GenBank/DDBJ databases">
        <title>Pseudomonas sp. nov., isolated from mangrove soil.</title>
        <authorList>
            <person name="Chen C."/>
        </authorList>
    </citation>
    <scope>NUCLEOTIDE SEQUENCE [LARGE SCALE GENOMIC DNA]</scope>
    <source>
        <strain evidence="1 2">TC-11</strain>
    </source>
</reference>